<dbReference type="InterPro" id="IPR036396">
    <property type="entry name" value="Cyt_P450_sf"/>
</dbReference>
<dbReference type="SUPFAM" id="SSF48264">
    <property type="entry name" value="Cytochrome P450"/>
    <property type="match status" value="1"/>
</dbReference>
<evidence type="ECO:0000256" key="7">
    <source>
        <dbReference type="PIRSR" id="PIRSR602401-1"/>
    </source>
</evidence>
<dbReference type="InterPro" id="IPR001128">
    <property type="entry name" value="Cyt_P450"/>
</dbReference>
<keyword evidence="9" id="KW-1185">Reference proteome</keyword>
<dbReference type="GO" id="GO:0020037">
    <property type="term" value="F:heme binding"/>
    <property type="evidence" value="ECO:0007669"/>
    <property type="project" value="InterPro"/>
</dbReference>
<dbReference type="PANTHER" id="PTHR47956:SF29">
    <property type="entry name" value="OS02G0278400 PROTEIN"/>
    <property type="match status" value="1"/>
</dbReference>
<keyword evidence="4" id="KW-1133">Transmembrane helix</keyword>
<dbReference type="Proteomes" id="UP000006038">
    <property type="component" value="Chromosome 3"/>
</dbReference>
<comment type="subcellular location">
    <subcellularLocation>
        <location evidence="1">Membrane</location>
        <topology evidence="1">Single-pass membrane protein</topology>
    </subcellularLocation>
</comment>
<keyword evidence="3" id="KW-0812">Transmembrane</keyword>
<dbReference type="eggNOG" id="KOG0156">
    <property type="taxonomic scope" value="Eukaryota"/>
</dbReference>
<name>J3LPZ4_ORYBR</name>
<dbReference type="AlphaFoldDB" id="J3LPZ4"/>
<accession>J3LPZ4</accession>
<evidence type="ECO:0000256" key="1">
    <source>
        <dbReference type="ARBA" id="ARBA00004167"/>
    </source>
</evidence>
<dbReference type="PRINTS" id="PR00463">
    <property type="entry name" value="EP450I"/>
</dbReference>
<comment type="similarity">
    <text evidence="2">Belongs to the cytochrome P450 family.</text>
</comment>
<keyword evidence="6" id="KW-0472">Membrane</keyword>
<organism evidence="8">
    <name type="scientific">Oryza brachyantha</name>
    <name type="common">malo sina</name>
    <dbReference type="NCBI Taxonomy" id="4533"/>
    <lineage>
        <taxon>Eukaryota</taxon>
        <taxon>Viridiplantae</taxon>
        <taxon>Streptophyta</taxon>
        <taxon>Embryophyta</taxon>
        <taxon>Tracheophyta</taxon>
        <taxon>Spermatophyta</taxon>
        <taxon>Magnoliopsida</taxon>
        <taxon>Liliopsida</taxon>
        <taxon>Poales</taxon>
        <taxon>Poaceae</taxon>
        <taxon>BOP clade</taxon>
        <taxon>Oryzoideae</taxon>
        <taxon>Oryzeae</taxon>
        <taxon>Oryzinae</taxon>
        <taxon>Oryza</taxon>
    </lineage>
</organism>
<keyword evidence="7" id="KW-0408">Iron</keyword>
<reference evidence="8" key="2">
    <citation type="submission" date="2013-04" db="UniProtKB">
        <authorList>
            <consortium name="EnsemblPlants"/>
        </authorList>
    </citation>
    <scope>IDENTIFICATION</scope>
</reference>
<evidence type="ECO:0000256" key="6">
    <source>
        <dbReference type="ARBA" id="ARBA00023136"/>
    </source>
</evidence>
<evidence type="ECO:0000256" key="2">
    <source>
        <dbReference type="ARBA" id="ARBA00010617"/>
    </source>
</evidence>
<evidence type="ECO:0000313" key="8">
    <source>
        <dbReference type="EnsemblPlants" id="OB03G31200.1"/>
    </source>
</evidence>
<dbReference type="GO" id="GO:0004497">
    <property type="term" value="F:monooxygenase activity"/>
    <property type="evidence" value="ECO:0007669"/>
    <property type="project" value="InterPro"/>
</dbReference>
<dbReference type="GO" id="GO:0005506">
    <property type="term" value="F:iron ion binding"/>
    <property type="evidence" value="ECO:0007669"/>
    <property type="project" value="InterPro"/>
</dbReference>
<dbReference type="EnsemblPlants" id="OB03G31200.1">
    <property type="protein sequence ID" value="OB03G31200.1"/>
    <property type="gene ID" value="OB03G31200"/>
</dbReference>
<dbReference type="PANTHER" id="PTHR47956">
    <property type="entry name" value="CYTOCHROME P450 71B11-RELATED"/>
    <property type="match status" value="1"/>
</dbReference>
<dbReference type="Gene3D" id="1.10.630.10">
    <property type="entry name" value="Cytochrome P450"/>
    <property type="match status" value="1"/>
</dbReference>
<dbReference type="Gramene" id="OB03G31200.1">
    <property type="protein sequence ID" value="OB03G31200.1"/>
    <property type="gene ID" value="OB03G31200"/>
</dbReference>
<evidence type="ECO:0000313" key="9">
    <source>
        <dbReference type="Proteomes" id="UP000006038"/>
    </source>
</evidence>
<dbReference type="InterPro" id="IPR002401">
    <property type="entry name" value="Cyt_P450_E_grp-I"/>
</dbReference>
<evidence type="ECO:0000256" key="4">
    <source>
        <dbReference type="ARBA" id="ARBA00022989"/>
    </source>
</evidence>
<dbReference type="Pfam" id="PF00067">
    <property type="entry name" value="p450"/>
    <property type="match status" value="1"/>
</dbReference>
<comment type="cofactor">
    <cofactor evidence="7">
        <name>heme</name>
        <dbReference type="ChEBI" id="CHEBI:30413"/>
    </cofactor>
</comment>
<dbReference type="OMA" id="NICLAGE"/>
<dbReference type="GO" id="GO:0016705">
    <property type="term" value="F:oxidoreductase activity, acting on paired donors, with incorporation or reduction of molecular oxygen"/>
    <property type="evidence" value="ECO:0007669"/>
    <property type="project" value="InterPro"/>
</dbReference>
<reference evidence="8" key="1">
    <citation type="journal article" date="2013" name="Nat. Commun.">
        <title>Whole-genome sequencing of Oryza brachyantha reveals mechanisms underlying Oryza genome evolution.</title>
        <authorList>
            <person name="Chen J."/>
            <person name="Huang Q."/>
            <person name="Gao D."/>
            <person name="Wang J."/>
            <person name="Lang Y."/>
            <person name="Liu T."/>
            <person name="Li B."/>
            <person name="Bai Z."/>
            <person name="Luis Goicoechea J."/>
            <person name="Liang C."/>
            <person name="Chen C."/>
            <person name="Zhang W."/>
            <person name="Sun S."/>
            <person name="Liao Y."/>
            <person name="Zhang X."/>
            <person name="Yang L."/>
            <person name="Song C."/>
            <person name="Wang M."/>
            <person name="Shi J."/>
            <person name="Liu G."/>
            <person name="Liu J."/>
            <person name="Zhou H."/>
            <person name="Zhou W."/>
            <person name="Yu Q."/>
            <person name="An N."/>
            <person name="Chen Y."/>
            <person name="Cai Q."/>
            <person name="Wang B."/>
            <person name="Liu B."/>
            <person name="Min J."/>
            <person name="Huang Y."/>
            <person name="Wu H."/>
            <person name="Li Z."/>
            <person name="Zhang Y."/>
            <person name="Yin Y."/>
            <person name="Song W."/>
            <person name="Jiang J."/>
            <person name="Jackson S.A."/>
            <person name="Wing R.A."/>
            <person name="Wang J."/>
            <person name="Chen M."/>
        </authorList>
    </citation>
    <scope>NUCLEOTIDE SEQUENCE [LARGE SCALE GENOMIC DNA]</scope>
    <source>
        <strain evidence="8">cv. IRGC 101232</strain>
    </source>
</reference>
<keyword evidence="7" id="KW-0479">Metal-binding</keyword>
<keyword evidence="7" id="KW-0349">Heme</keyword>
<evidence type="ECO:0000256" key="3">
    <source>
        <dbReference type="ARBA" id="ARBA00022692"/>
    </source>
</evidence>
<keyword evidence="5" id="KW-0560">Oxidoreductase</keyword>
<dbReference type="PRINTS" id="PR00385">
    <property type="entry name" value="P450"/>
</dbReference>
<feature type="binding site" description="axial binding residue" evidence="7">
    <location>
        <position position="129"/>
    </location>
    <ligand>
        <name>heme</name>
        <dbReference type="ChEBI" id="CHEBI:30413"/>
    </ligand>
    <ligandPart>
        <name>Fe</name>
        <dbReference type="ChEBI" id="CHEBI:18248"/>
    </ligandPart>
</feature>
<proteinExistence type="inferred from homology"/>
<evidence type="ECO:0008006" key="10">
    <source>
        <dbReference type="Google" id="ProtNLM"/>
    </source>
</evidence>
<protein>
    <recommendedName>
        <fullName evidence="10">Cytochrome P450</fullName>
    </recommendedName>
</protein>
<dbReference type="STRING" id="4533.J3LPZ4"/>
<dbReference type="GO" id="GO:0016020">
    <property type="term" value="C:membrane"/>
    <property type="evidence" value="ECO:0007669"/>
    <property type="project" value="UniProtKB-SubCell"/>
</dbReference>
<dbReference type="InterPro" id="IPR050193">
    <property type="entry name" value="Cytochrome_P450_71"/>
</dbReference>
<evidence type="ECO:0000256" key="5">
    <source>
        <dbReference type="ARBA" id="ARBA00023002"/>
    </source>
</evidence>
<dbReference type="HOGENOM" id="CLU_001570_29_0_1"/>
<sequence>MVEFIRNPRVMVRAKHEVRNKFGHGRSMLTGSDTSELNYLQMVMKESLRLHPAVALILRASQESCHVIGYDIPQGMQVFINAFAIARDPQHWDDAEQFKPERFEGVGADIRAAVAHLGFIPFGAGRRQCSGALLATTTIEIALANLLYYFDWTLPHGESLESLDMSEVLGISTHRHSDLYLHVAFSGSGVL</sequence>